<evidence type="ECO:0000313" key="1">
    <source>
        <dbReference type="EMBL" id="MBW8685032.1"/>
    </source>
</evidence>
<dbReference type="PROSITE" id="PS51257">
    <property type="entry name" value="PROKAR_LIPOPROTEIN"/>
    <property type="match status" value="1"/>
</dbReference>
<proteinExistence type="predicted"/>
<keyword evidence="2" id="KW-1185">Reference proteome</keyword>
<comment type="caution">
    <text evidence="1">The sequence shown here is derived from an EMBL/GenBank/DDBJ whole genome shotgun (WGS) entry which is preliminary data.</text>
</comment>
<name>A0ABS7GBI3_9BACT</name>
<protein>
    <recommendedName>
        <fullName evidence="3">Lipocalin-like domain-containing protein</fullName>
    </recommendedName>
</protein>
<sequence length="140" mass="15412">MKVPVLLMAVSIVILIAACKKDHYTPIPSSAAYLFGDWQLIAVYSSTGAMGSWSPASSNEKASFSSSGRFSATDMHFNAYRIDSVSSGVAGAMKALLVLYKTGKAEDEARYDIRRTANDTLELWYQSCYEGCGIKYVRRR</sequence>
<evidence type="ECO:0008006" key="3">
    <source>
        <dbReference type="Google" id="ProtNLM"/>
    </source>
</evidence>
<reference evidence="1 2" key="1">
    <citation type="submission" date="2021-08" db="EMBL/GenBank/DDBJ databases">
        <title>The genome sequence of Chitinophaga sp. B61.</title>
        <authorList>
            <person name="Zhang X."/>
        </authorList>
    </citation>
    <scope>NUCLEOTIDE SEQUENCE [LARGE SCALE GENOMIC DNA]</scope>
    <source>
        <strain evidence="1 2">B61</strain>
    </source>
</reference>
<dbReference type="EMBL" id="JAICCF010000002">
    <property type="protein sequence ID" value="MBW8685032.1"/>
    <property type="molecule type" value="Genomic_DNA"/>
</dbReference>
<dbReference type="RefSeq" id="WP_220250233.1">
    <property type="nucleotide sequence ID" value="NZ_JAICCF010000002.1"/>
</dbReference>
<gene>
    <name evidence="1" type="ORF">K1Y79_11880</name>
</gene>
<dbReference type="Proteomes" id="UP000812961">
    <property type="component" value="Unassembled WGS sequence"/>
</dbReference>
<accession>A0ABS7GBI3</accession>
<organism evidence="1 2">
    <name type="scientific">Chitinophaga rhizophila</name>
    <dbReference type="NCBI Taxonomy" id="2866212"/>
    <lineage>
        <taxon>Bacteria</taxon>
        <taxon>Pseudomonadati</taxon>
        <taxon>Bacteroidota</taxon>
        <taxon>Chitinophagia</taxon>
        <taxon>Chitinophagales</taxon>
        <taxon>Chitinophagaceae</taxon>
        <taxon>Chitinophaga</taxon>
    </lineage>
</organism>
<evidence type="ECO:0000313" key="2">
    <source>
        <dbReference type="Proteomes" id="UP000812961"/>
    </source>
</evidence>